<reference evidence="6" key="1">
    <citation type="submission" date="2020-11" db="EMBL/GenBank/DDBJ databases">
        <title>Adaptations for nitrogen fixation in a non-lichenized fungal sporocarp promotes dispersal by wood-feeding termites.</title>
        <authorList>
            <consortium name="DOE Joint Genome Institute"/>
            <person name="Koch R.A."/>
            <person name="Yoon G."/>
            <person name="Arayal U."/>
            <person name="Lail K."/>
            <person name="Amirebrahimi M."/>
            <person name="Labutti K."/>
            <person name="Lipzen A."/>
            <person name="Riley R."/>
            <person name="Barry K."/>
            <person name="Henrissat B."/>
            <person name="Grigoriev I.V."/>
            <person name="Herr J.R."/>
            <person name="Aime M.C."/>
        </authorList>
    </citation>
    <scope>NUCLEOTIDE SEQUENCE</scope>
    <source>
        <strain evidence="6">MCA 3950</strain>
    </source>
</reference>
<keyword evidence="4" id="KW-0413">Isomerase</keyword>
<organism evidence="6 7">
    <name type="scientific">Guyanagaster necrorhizus</name>
    <dbReference type="NCBI Taxonomy" id="856835"/>
    <lineage>
        <taxon>Eukaryota</taxon>
        <taxon>Fungi</taxon>
        <taxon>Dikarya</taxon>
        <taxon>Basidiomycota</taxon>
        <taxon>Agaricomycotina</taxon>
        <taxon>Agaricomycetes</taxon>
        <taxon>Agaricomycetidae</taxon>
        <taxon>Agaricales</taxon>
        <taxon>Marasmiineae</taxon>
        <taxon>Physalacriaceae</taxon>
        <taxon>Guyanagaster</taxon>
    </lineage>
</organism>
<keyword evidence="3" id="KW-0697">Rotamase</keyword>
<protein>
    <recommendedName>
        <fullName evidence="2">peptidylprolyl isomerase</fullName>
        <ecNumber evidence="2">5.2.1.8</ecNumber>
    </recommendedName>
</protein>
<dbReference type="PANTHER" id="PTHR11071">
    <property type="entry name" value="PEPTIDYL-PROLYL CIS-TRANS ISOMERASE"/>
    <property type="match status" value="1"/>
</dbReference>
<dbReference type="GO" id="GO:0016018">
    <property type="term" value="F:cyclosporin A binding"/>
    <property type="evidence" value="ECO:0007669"/>
    <property type="project" value="TreeGrafter"/>
</dbReference>
<dbReference type="PRINTS" id="PR00153">
    <property type="entry name" value="CSAPPISMRASE"/>
</dbReference>
<dbReference type="GO" id="GO:0003755">
    <property type="term" value="F:peptidyl-prolyl cis-trans isomerase activity"/>
    <property type="evidence" value="ECO:0007669"/>
    <property type="project" value="UniProtKB-KW"/>
</dbReference>
<dbReference type="PROSITE" id="PS00170">
    <property type="entry name" value="CSA_PPIASE_1"/>
    <property type="match status" value="1"/>
</dbReference>
<evidence type="ECO:0000313" key="6">
    <source>
        <dbReference type="EMBL" id="KAG7451661.1"/>
    </source>
</evidence>
<dbReference type="InterPro" id="IPR002130">
    <property type="entry name" value="Cyclophilin-type_PPIase_dom"/>
</dbReference>
<evidence type="ECO:0000256" key="1">
    <source>
        <dbReference type="ARBA" id="ARBA00000971"/>
    </source>
</evidence>
<dbReference type="InterPro" id="IPR029000">
    <property type="entry name" value="Cyclophilin-like_dom_sf"/>
</dbReference>
<dbReference type="GO" id="GO:0005737">
    <property type="term" value="C:cytoplasm"/>
    <property type="evidence" value="ECO:0007669"/>
    <property type="project" value="TreeGrafter"/>
</dbReference>
<dbReference type="Gene3D" id="2.40.100.10">
    <property type="entry name" value="Cyclophilin-like"/>
    <property type="match status" value="1"/>
</dbReference>
<evidence type="ECO:0000256" key="2">
    <source>
        <dbReference type="ARBA" id="ARBA00013194"/>
    </source>
</evidence>
<evidence type="ECO:0000259" key="5">
    <source>
        <dbReference type="PROSITE" id="PS50072"/>
    </source>
</evidence>
<evidence type="ECO:0000256" key="4">
    <source>
        <dbReference type="ARBA" id="ARBA00023235"/>
    </source>
</evidence>
<dbReference type="EC" id="5.2.1.8" evidence="2"/>
<dbReference type="SUPFAM" id="SSF50891">
    <property type="entry name" value="Cyclophilin-like"/>
    <property type="match status" value="1"/>
</dbReference>
<sequence>MSRPLTYFDITIGGVPAGRIVFELYADLVPKTAENFRVLCRGDTMSEDGVPLRYAGSGFHRVIKGFMCQGGDFTAHNGTGGLSIYGSKFPDEAFPVKHSEPFLLSMANSGPNTNGSQFFITVAATPHLDGKHVVFGKVKWGKSIVRRIETTKTGPQDKPEDEVLIVQAGEITESELAEGVIEAEDYPEDDERAEQFQNDPDLALEIAVKSKDVGASLWKAGKPVDALHSWLKAVRYLDVHPVLPDDSPQTLRDTFKSTRIAVLLNVALAGSKINAETGVAVATRVLGIEGLSDLDRAKALYRRGVSYIVLGKEREAEKDLVAAGSDSLVVQELTRLRVRRKEKSDREKKALRRMFAENEKS</sequence>
<name>A0A9P7W5H3_9AGAR</name>
<keyword evidence="7" id="KW-1185">Reference proteome</keyword>
<dbReference type="AlphaFoldDB" id="A0A9P7W5H3"/>
<evidence type="ECO:0000313" key="7">
    <source>
        <dbReference type="Proteomes" id="UP000812287"/>
    </source>
</evidence>
<proteinExistence type="predicted"/>
<dbReference type="FunFam" id="2.40.100.10:FF:000025">
    <property type="entry name" value="Peptidyl-prolyl cis-trans isomerase CYP19-2"/>
    <property type="match status" value="1"/>
</dbReference>
<dbReference type="InterPro" id="IPR011990">
    <property type="entry name" value="TPR-like_helical_dom_sf"/>
</dbReference>
<dbReference type="OrthoDB" id="193499at2759"/>
<dbReference type="GO" id="GO:0006457">
    <property type="term" value="P:protein folding"/>
    <property type="evidence" value="ECO:0007669"/>
    <property type="project" value="InterPro"/>
</dbReference>
<dbReference type="PANTHER" id="PTHR11071:SF561">
    <property type="entry name" value="PEPTIDYL-PROLYL CIS-TRANS ISOMERASE D-RELATED"/>
    <property type="match status" value="1"/>
</dbReference>
<comment type="catalytic activity">
    <reaction evidence="1">
        <text>[protein]-peptidylproline (omega=180) = [protein]-peptidylproline (omega=0)</text>
        <dbReference type="Rhea" id="RHEA:16237"/>
        <dbReference type="Rhea" id="RHEA-COMP:10747"/>
        <dbReference type="Rhea" id="RHEA-COMP:10748"/>
        <dbReference type="ChEBI" id="CHEBI:83833"/>
        <dbReference type="ChEBI" id="CHEBI:83834"/>
        <dbReference type="EC" id="5.2.1.8"/>
    </reaction>
</comment>
<dbReference type="Gene3D" id="1.25.40.10">
    <property type="entry name" value="Tetratricopeptide repeat domain"/>
    <property type="match status" value="1"/>
</dbReference>
<dbReference type="GeneID" id="66101126"/>
<dbReference type="Proteomes" id="UP000812287">
    <property type="component" value="Unassembled WGS sequence"/>
</dbReference>
<dbReference type="EMBL" id="MU250525">
    <property type="protein sequence ID" value="KAG7451661.1"/>
    <property type="molecule type" value="Genomic_DNA"/>
</dbReference>
<evidence type="ECO:0000256" key="3">
    <source>
        <dbReference type="ARBA" id="ARBA00023110"/>
    </source>
</evidence>
<dbReference type="Pfam" id="PF00160">
    <property type="entry name" value="Pro_isomerase"/>
    <property type="match status" value="1"/>
</dbReference>
<dbReference type="PROSITE" id="PS50072">
    <property type="entry name" value="CSA_PPIASE_2"/>
    <property type="match status" value="1"/>
</dbReference>
<gene>
    <name evidence="6" type="ORF">BT62DRAFT_1072207</name>
</gene>
<accession>A0A9P7W5H3</accession>
<dbReference type="InterPro" id="IPR020892">
    <property type="entry name" value="Cyclophilin-type_PPIase_CS"/>
</dbReference>
<dbReference type="RefSeq" id="XP_043045161.1">
    <property type="nucleotide sequence ID" value="XM_043178832.1"/>
</dbReference>
<comment type="caution">
    <text evidence="6">The sequence shown here is derived from an EMBL/GenBank/DDBJ whole genome shotgun (WGS) entry which is preliminary data.</text>
</comment>
<feature type="domain" description="PPIase cyclophilin-type" evidence="5">
    <location>
        <begin position="7"/>
        <end position="170"/>
    </location>
</feature>